<evidence type="ECO:0000313" key="1">
    <source>
        <dbReference type="EMBL" id="ALV42409.1"/>
    </source>
</evidence>
<proteinExistence type="predicted"/>
<dbReference type="InterPro" id="IPR011990">
    <property type="entry name" value="TPR-like_helical_dom_sf"/>
</dbReference>
<gene>
    <name evidence="1" type="ORF">AU252_15660</name>
</gene>
<reference evidence="1 2" key="1">
    <citation type="submission" date="2015-12" db="EMBL/GenBank/DDBJ databases">
        <authorList>
            <person name="Shamseldin A."/>
            <person name="Moawad H."/>
            <person name="Abd El-Rahim W.M."/>
            <person name="Sadowsky M.J."/>
        </authorList>
    </citation>
    <scope>NUCLEOTIDE SEQUENCE [LARGE SCALE GENOMIC DNA]</scope>
    <source>
        <strain evidence="1 2">Ar51</strain>
    </source>
</reference>
<evidence type="ECO:0000313" key="2">
    <source>
        <dbReference type="Proteomes" id="UP000065151"/>
    </source>
</evidence>
<dbReference type="AlphaFoldDB" id="A0A0U3FF97"/>
<dbReference type="Proteomes" id="UP000065151">
    <property type="component" value="Chromosome"/>
</dbReference>
<organism evidence="1">
    <name type="scientific">Pseudarthrobacter sulfonivorans</name>
    <dbReference type="NCBI Taxonomy" id="121292"/>
    <lineage>
        <taxon>Bacteria</taxon>
        <taxon>Bacillati</taxon>
        <taxon>Actinomycetota</taxon>
        <taxon>Actinomycetes</taxon>
        <taxon>Micrococcales</taxon>
        <taxon>Micrococcaceae</taxon>
        <taxon>Pseudarthrobacter</taxon>
    </lineage>
</organism>
<dbReference type="EMBL" id="CP013747">
    <property type="protein sequence ID" value="ALV42409.1"/>
    <property type="molecule type" value="Genomic_DNA"/>
</dbReference>
<sequence>MGTEAEIWRVDPATLRDVLLDKAAVENRLEGCPALERVWILSLLGRDDEALAEGRRLLAGSHDPLRPLLVLAHAHQRQYGWHEAATLHEQALRLAATPAREALVRHQIGRRLFQEARYYDAAAEFEWASDLYRTAGRDNLSKRSHQAMKRAREVCSLS</sequence>
<accession>A0A0U3FF97</accession>
<name>A0A0U3FF97_9MICC</name>
<dbReference type="KEGG" id="psul:AU252_15660"/>
<protein>
    <submittedName>
        <fullName evidence="1">Uncharacterized protein</fullName>
    </submittedName>
</protein>
<dbReference type="Gene3D" id="1.25.40.10">
    <property type="entry name" value="Tetratricopeptide repeat domain"/>
    <property type="match status" value="1"/>
</dbReference>
<dbReference type="RefSeq" id="WP_058931526.1">
    <property type="nucleotide sequence ID" value="NZ_CP013747.1"/>
</dbReference>
<dbReference type="SUPFAM" id="SSF48452">
    <property type="entry name" value="TPR-like"/>
    <property type="match status" value="1"/>
</dbReference>